<dbReference type="Gene3D" id="1.20.1250.20">
    <property type="entry name" value="MFS general substrate transporter like domains"/>
    <property type="match status" value="1"/>
</dbReference>
<feature type="transmembrane region" description="Helical" evidence="6">
    <location>
        <begin position="389"/>
        <end position="414"/>
    </location>
</feature>
<gene>
    <name evidence="7" type="ORF">HRUBRA_02399</name>
</gene>
<dbReference type="AlphaFoldDB" id="A0A095XTP3"/>
<evidence type="ECO:0000256" key="2">
    <source>
        <dbReference type="ARBA" id="ARBA00008412"/>
    </source>
</evidence>
<comment type="subcellular location">
    <subcellularLocation>
        <location evidence="1">Membrane</location>
        <topology evidence="1">Multi-pass membrane protein</topology>
    </subcellularLocation>
</comment>
<feature type="transmembrane region" description="Helical" evidence="6">
    <location>
        <begin position="334"/>
        <end position="351"/>
    </location>
</feature>
<evidence type="ECO:0000256" key="5">
    <source>
        <dbReference type="ARBA" id="ARBA00023136"/>
    </source>
</evidence>
<feature type="transmembrane region" description="Helical" evidence="6">
    <location>
        <begin position="108"/>
        <end position="128"/>
    </location>
</feature>
<dbReference type="GO" id="GO:0016020">
    <property type="term" value="C:membrane"/>
    <property type="evidence" value="ECO:0007669"/>
    <property type="project" value="UniProtKB-SubCell"/>
</dbReference>
<dbReference type="RefSeq" id="WP_084592661.1">
    <property type="nucleotide sequence ID" value="NZ_KN234792.1"/>
</dbReference>
<comment type="similarity">
    <text evidence="2">Belongs to the PucC family.</text>
</comment>
<dbReference type="OrthoDB" id="8558818at2"/>
<dbReference type="SUPFAM" id="SSF103473">
    <property type="entry name" value="MFS general substrate transporter"/>
    <property type="match status" value="1"/>
</dbReference>
<dbReference type="PANTHER" id="PTHR23538">
    <property type="entry name" value="44.5 KD BACTERIOCHLOROPHYLL SYNTHASE SUBUNIT"/>
    <property type="match status" value="1"/>
</dbReference>
<reference evidence="7 8" key="1">
    <citation type="journal article" date="2014" name="Genome Announc.">
        <title>Genome Sequence of Gammaproteobacterial Pseudohaliea rubra Type Strain DSM 19751, Isolated from Coastal Seawater of the Mediterranean Sea.</title>
        <authorList>
            <person name="Spring S."/>
            <person name="Fiebig A."/>
            <person name="Riedel T."/>
            <person name="Goker M."/>
            <person name="Klenk H.P."/>
        </authorList>
    </citation>
    <scope>NUCLEOTIDE SEQUENCE [LARGE SCALE GENOMIC DNA]</scope>
    <source>
        <strain evidence="7 8">DSM 19751</strain>
    </source>
</reference>
<evidence type="ECO:0000313" key="7">
    <source>
        <dbReference type="EMBL" id="KGE03026.1"/>
    </source>
</evidence>
<dbReference type="InterPro" id="IPR026036">
    <property type="entry name" value="PucC"/>
</dbReference>
<evidence type="ECO:0000256" key="3">
    <source>
        <dbReference type="ARBA" id="ARBA00022692"/>
    </source>
</evidence>
<dbReference type="Proteomes" id="UP000029640">
    <property type="component" value="Unassembled WGS sequence"/>
</dbReference>
<comment type="caution">
    <text evidence="7">The sequence shown here is derived from an EMBL/GenBank/DDBJ whole genome shotgun (WGS) entry which is preliminary data.</text>
</comment>
<keyword evidence="3 6" id="KW-0812">Transmembrane</keyword>
<feature type="transmembrane region" description="Helical" evidence="6">
    <location>
        <begin position="180"/>
        <end position="204"/>
    </location>
</feature>
<accession>A0A095XTP3</accession>
<protein>
    <submittedName>
        <fullName evidence="7">PucC protein</fullName>
    </submittedName>
</protein>
<evidence type="ECO:0000256" key="1">
    <source>
        <dbReference type="ARBA" id="ARBA00004141"/>
    </source>
</evidence>
<feature type="transmembrane region" description="Helical" evidence="6">
    <location>
        <begin position="264"/>
        <end position="285"/>
    </location>
</feature>
<feature type="transmembrane region" description="Helical" evidence="6">
    <location>
        <begin position="210"/>
        <end position="231"/>
    </location>
</feature>
<feature type="transmembrane region" description="Helical" evidence="6">
    <location>
        <begin position="35"/>
        <end position="56"/>
    </location>
</feature>
<dbReference type="STRING" id="1265313.HRUBRA_02399"/>
<dbReference type="Pfam" id="PF03209">
    <property type="entry name" value="PUCC"/>
    <property type="match status" value="1"/>
</dbReference>
<proteinExistence type="inferred from homology"/>
<evidence type="ECO:0000256" key="4">
    <source>
        <dbReference type="ARBA" id="ARBA00022989"/>
    </source>
</evidence>
<dbReference type="eggNOG" id="COG2814">
    <property type="taxonomic scope" value="Bacteria"/>
</dbReference>
<keyword evidence="8" id="KW-1185">Reference proteome</keyword>
<dbReference type="PIRSF" id="PIRSF016565">
    <property type="entry name" value="PucC"/>
    <property type="match status" value="1"/>
</dbReference>
<feature type="transmembrane region" description="Helical" evidence="6">
    <location>
        <begin position="305"/>
        <end position="322"/>
    </location>
</feature>
<keyword evidence="5 6" id="KW-0472">Membrane</keyword>
<feature type="transmembrane region" description="Helical" evidence="6">
    <location>
        <begin position="68"/>
        <end position="88"/>
    </location>
</feature>
<dbReference type="PATRIC" id="fig|1265313.6.peg.2369"/>
<sequence length="486" mass="50443">MSQFGRKIMRAWAEAGTRYMPFADVTTPDLPLSKLLRLSLFQVSVGMALVLLVGTLNRVMIVELDVPASLVGIMLALPLAFAPFRALIGHRSDTHTCELGWRRVPFMWNGTLAQFGGFTIMPFAILVLAGQGEAATAPVWIGYISAALAFLLVGAGVHITQTAGLALATDLTPQESHAKVVGLMYVMQLLGMIVTALLFGAALADFSPGRLIQVIQGAAVATVALNIISLWKQETRRPPRGAAALQEDPGFAESWAKFCEGSSAILRLTIVGLGTIAFNMADVLLEPFGGEVLGLSVSYTTRLTALFAIGGLTGFAAAVWIAQRGMEAYAVARAGALIGLPAFVLVLASVPTAMLPFFLVGNFLIGFGGALFAHGTLTATMSRAPASQAGLALGAWGAVQATAAGLALAFAGTIRDISTAALSGATLPWGFSGAAAGYAIVYAIELALLVLTIIATIPLLRHARAAVRTERAPVAEAALAARGGTG</sequence>
<feature type="transmembrane region" description="Helical" evidence="6">
    <location>
        <begin position="434"/>
        <end position="460"/>
    </location>
</feature>
<evidence type="ECO:0000256" key="6">
    <source>
        <dbReference type="SAM" id="Phobius"/>
    </source>
</evidence>
<keyword evidence="4 6" id="KW-1133">Transmembrane helix</keyword>
<feature type="transmembrane region" description="Helical" evidence="6">
    <location>
        <begin position="140"/>
        <end position="168"/>
    </location>
</feature>
<name>A0A095XTP3_9GAMM</name>
<dbReference type="PANTHER" id="PTHR23538:SF1">
    <property type="entry name" value="44.5 KD BACTERIOCHLOROPHYLL SYNTHASE SUBUNIT"/>
    <property type="match status" value="1"/>
</dbReference>
<organism evidence="7 8">
    <name type="scientific">Pseudohaliea rubra DSM 19751</name>
    <dbReference type="NCBI Taxonomy" id="1265313"/>
    <lineage>
        <taxon>Bacteria</taxon>
        <taxon>Pseudomonadati</taxon>
        <taxon>Pseudomonadota</taxon>
        <taxon>Gammaproteobacteria</taxon>
        <taxon>Cellvibrionales</taxon>
        <taxon>Halieaceae</taxon>
        <taxon>Pseudohaliea</taxon>
    </lineage>
</organism>
<dbReference type="CDD" id="cd06176">
    <property type="entry name" value="MFS_BCD_PucC-like"/>
    <property type="match status" value="1"/>
</dbReference>
<dbReference type="InterPro" id="IPR036259">
    <property type="entry name" value="MFS_trans_sf"/>
</dbReference>
<evidence type="ECO:0000313" key="8">
    <source>
        <dbReference type="Proteomes" id="UP000029640"/>
    </source>
</evidence>
<dbReference type="HOGENOM" id="CLU_030017_0_0_6"/>
<feature type="transmembrane region" description="Helical" evidence="6">
    <location>
        <begin position="357"/>
        <end position="377"/>
    </location>
</feature>
<dbReference type="InterPro" id="IPR004896">
    <property type="entry name" value="PucC-rel"/>
</dbReference>
<dbReference type="EMBL" id="AUVB01000075">
    <property type="protein sequence ID" value="KGE03026.1"/>
    <property type="molecule type" value="Genomic_DNA"/>
</dbReference>